<comment type="caution">
    <text evidence="1">The sequence shown here is derived from an EMBL/GenBank/DDBJ whole genome shotgun (WGS) entry which is preliminary data.</text>
</comment>
<name>A0A937UPW5_9ACTN</name>
<protein>
    <submittedName>
        <fullName evidence="1">Uncharacterized protein</fullName>
    </submittedName>
</protein>
<gene>
    <name evidence="1" type="ORF">I7412_10865</name>
</gene>
<dbReference type="EMBL" id="JAEACQ010000163">
    <property type="protein sequence ID" value="MBL7627660.1"/>
    <property type="molecule type" value="Genomic_DNA"/>
</dbReference>
<keyword evidence="2" id="KW-1185">Reference proteome</keyword>
<evidence type="ECO:0000313" key="2">
    <source>
        <dbReference type="Proteomes" id="UP000604475"/>
    </source>
</evidence>
<organism evidence="1 2">
    <name type="scientific">Frankia nepalensis</name>
    <dbReference type="NCBI Taxonomy" id="1836974"/>
    <lineage>
        <taxon>Bacteria</taxon>
        <taxon>Bacillati</taxon>
        <taxon>Actinomycetota</taxon>
        <taxon>Actinomycetes</taxon>
        <taxon>Frankiales</taxon>
        <taxon>Frankiaceae</taxon>
        <taxon>Frankia</taxon>
    </lineage>
</organism>
<dbReference type="AlphaFoldDB" id="A0A937UPW5"/>
<dbReference type="RefSeq" id="WP_202998947.1">
    <property type="nucleotide sequence ID" value="NZ_JADWYU010000195.1"/>
</dbReference>
<sequence>MLVWRVIRQARDALHAAQGAGVCAGRGPLAAAQPPGGAWATCESTGCVDLCMDVWIRAHAAMHVRFPEVGDNFSNYAAYLTTVARSTLADLRRSGRKDRGAVAKPTRKDGTVGRIAAYFEDPWLTAVFRFLLGYVGTPGVSGGQWPVDALTDRKNAWDGAGRVVGSRRAQRELRRDIESCLAGVRAFAGAQWLYECLLGPLTTQTCCPLPEHDVPAVARDGWDDELDLTDGAHMILVGMLRELKAGLGLADALRAAVDAWLDGEPVPAAWASLRDDDLAVRRLAKRLLADLGPREVAA</sequence>
<dbReference type="Proteomes" id="UP000604475">
    <property type="component" value="Unassembled WGS sequence"/>
</dbReference>
<accession>A0A937UPW5</accession>
<reference evidence="1" key="1">
    <citation type="submission" date="2020-12" db="EMBL/GenBank/DDBJ databases">
        <title>Genomic characterization of non-nitrogen-fixing Frankia strains.</title>
        <authorList>
            <person name="Carlos-Shanley C."/>
            <person name="Guerra T."/>
            <person name="Hahn D."/>
        </authorList>
    </citation>
    <scope>NUCLEOTIDE SEQUENCE</scope>
    <source>
        <strain evidence="1">CN6</strain>
    </source>
</reference>
<proteinExistence type="predicted"/>
<evidence type="ECO:0000313" key="1">
    <source>
        <dbReference type="EMBL" id="MBL7627660.1"/>
    </source>
</evidence>